<dbReference type="Proteomes" id="UP000027222">
    <property type="component" value="Unassembled WGS sequence"/>
</dbReference>
<dbReference type="Gene3D" id="1.25.40.10">
    <property type="entry name" value="Tetratricopeptide repeat domain"/>
    <property type="match status" value="1"/>
</dbReference>
<evidence type="ECO:0000256" key="2">
    <source>
        <dbReference type="ARBA" id="ARBA00022737"/>
    </source>
</evidence>
<dbReference type="InterPro" id="IPR011990">
    <property type="entry name" value="TPR-like_helical_dom_sf"/>
</dbReference>
<name>A0A067S6R6_GALM3</name>
<gene>
    <name evidence="7" type="ORF">GALMADRAFT_1154311</name>
</gene>
<evidence type="ECO:0000256" key="5">
    <source>
        <dbReference type="SAM" id="MobiDB-lite"/>
    </source>
</evidence>
<dbReference type="PANTHER" id="PTHR45831">
    <property type="entry name" value="LD24721P"/>
    <property type="match status" value="1"/>
</dbReference>
<dbReference type="InterPro" id="IPR032374">
    <property type="entry name" value="SGTA_dimer"/>
</dbReference>
<feature type="repeat" description="TPR" evidence="4">
    <location>
        <begin position="123"/>
        <end position="156"/>
    </location>
</feature>
<comment type="similarity">
    <text evidence="1">Belongs to the SGT family.</text>
</comment>
<dbReference type="InterPro" id="IPR047150">
    <property type="entry name" value="SGT"/>
</dbReference>
<dbReference type="GO" id="GO:0060090">
    <property type="term" value="F:molecular adaptor activity"/>
    <property type="evidence" value="ECO:0007669"/>
    <property type="project" value="TreeGrafter"/>
</dbReference>
<accession>A0A067S6R6</accession>
<dbReference type="EMBL" id="KL142423">
    <property type="protein sequence ID" value="KDR66471.1"/>
    <property type="molecule type" value="Genomic_DNA"/>
</dbReference>
<dbReference type="SMART" id="SM00028">
    <property type="entry name" value="TPR"/>
    <property type="match status" value="2"/>
</dbReference>
<dbReference type="PANTHER" id="PTHR45831:SF2">
    <property type="entry name" value="LD24721P"/>
    <property type="match status" value="1"/>
</dbReference>
<reference evidence="8" key="1">
    <citation type="journal article" date="2014" name="Proc. Natl. Acad. Sci. U.S.A.">
        <title>Extensive sampling of basidiomycete genomes demonstrates inadequacy of the white-rot/brown-rot paradigm for wood decay fungi.</title>
        <authorList>
            <person name="Riley R."/>
            <person name="Salamov A.A."/>
            <person name="Brown D.W."/>
            <person name="Nagy L.G."/>
            <person name="Floudas D."/>
            <person name="Held B.W."/>
            <person name="Levasseur A."/>
            <person name="Lombard V."/>
            <person name="Morin E."/>
            <person name="Otillar R."/>
            <person name="Lindquist E.A."/>
            <person name="Sun H."/>
            <person name="LaButti K.M."/>
            <person name="Schmutz J."/>
            <person name="Jabbour D."/>
            <person name="Luo H."/>
            <person name="Baker S.E."/>
            <person name="Pisabarro A.G."/>
            <person name="Walton J.D."/>
            <person name="Blanchette R.A."/>
            <person name="Henrissat B."/>
            <person name="Martin F."/>
            <person name="Cullen D."/>
            <person name="Hibbett D.S."/>
            <person name="Grigoriev I.V."/>
        </authorList>
    </citation>
    <scope>NUCLEOTIDE SEQUENCE [LARGE SCALE GENOMIC DNA]</scope>
    <source>
        <strain evidence="8">CBS 339.88</strain>
    </source>
</reference>
<dbReference type="GO" id="GO:0072380">
    <property type="term" value="C:TRC complex"/>
    <property type="evidence" value="ECO:0007669"/>
    <property type="project" value="TreeGrafter"/>
</dbReference>
<dbReference type="InterPro" id="IPR019734">
    <property type="entry name" value="TPR_rpt"/>
</dbReference>
<evidence type="ECO:0000313" key="7">
    <source>
        <dbReference type="EMBL" id="KDR66471.1"/>
    </source>
</evidence>
<evidence type="ECO:0000313" key="8">
    <source>
        <dbReference type="Proteomes" id="UP000027222"/>
    </source>
</evidence>
<feature type="region of interest" description="Disordered" evidence="5">
    <location>
        <begin position="88"/>
        <end position="124"/>
    </location>
</feature>
<evidence type="ECO:0000256" key="4">
    <source>
        <dbReference type="PROSITE-ProRule" id="PRU00339"/>
    </source>
</evidence>
<keyword evidence="8" id="KW-1185">Reference proteome</keyword>
<dbReference type="HOGENOM" id="CLU_044224_1_1_1"/>
<evidence type="ECO:0000259" key="6">
    <source>
        <dbReference type="Pfam" id="PF16546"/>
    </source>
</evidence>
<feature type="domain" description="SGTA homodimerisation" evidence="6">
    <location>
        <begin position="5"/>
        <end position="69"/>
    </location>
</feature>
<dbReference type="Gene3D" id="1.20.5.420">
    <property type="entry name" value="Immunoglobulin FC, subunit C"/>
    <property type="match status" value="1"/>
</dbReference>
<dbReference type="GO" id="GO:0016020">
    <property type="term" value="C:membrane"/>
    <property type="evidence" value="ECO:0007669"/>
    <property type="project" value="TreeGrafter"/>
</dbReference>
<sequence>MNDKRKSLAHSIIEFLNQVIEERVVTEPHSGTLKVAIEYIGEGFEINPFDEIQVQKYSMKPTSLQSIFDVYLQTREVAVELPPAPVFDTQIPTSPVPPTRPASSQREPIPKFTRPSANDEAEAEQLKQTGNTLLSTKDYDEAIQAYSAAIALDPNNPVYRSDRSAAHACMGNYLPAMSDAEVAISVDPNFAKGYQRLGLTLIFFFWCIGRQALHSYGNLVLKASAQAFERGLRVDPTDESLKSGLQIVRTKLTDNYVGGIPDLSNVDVPQLMTSGQQMAESFLRNSAITFTNMVNDLRNLAS</sequence>
<dbReference type="PROSITE" id="PS50005">
    <property type="entry name" value="TPR"/>
    <property type="match status" value="1"/>
</dbReference>
<proteinExistence type="inferred from homology"/>
<dbReference type="Pfam" id="PF16546">
    <property type="entry name" value="SGTA_dimer"/>
    <property type="match status" value="1"/>
</dbReference>
<dbReference type="GO" id="GO:0006620">
    <property type="term" value="P:post-translational protein targeting to endoplasmic reticulum membrane"/>
    <property type="evidence" value="ECO:0007669"/>
    <property type="project" value="TreeGrafter"/>
</dbReference>
<dbReference type="SUPFAM" id="SSF48452">
    <property type="entry name" value="TPR-like"/>
    <property type="match status" value="1"/>
</dbReference>
<dbReference type="AlphaFoldDB" id="A0A067S6R6"/>
<keyword evidence="2" id="KW-0677">Repeat</keyword>
<dbReference type="STRING" id="685588.A0A067S6R6"/>
<keyword evidence="3 4" id="KW-0802">TPR repeat</keyword>
<dbReference type="PROSITE" id="PS50293">
    <property type="entry name" value="TPR_REGION"/>
    <property type="match status" value="1"/>
</dbReference>
<dbReference type="OrthoDB" id="2335338at2759"/>
<organism evidence="7 8">
    <name type="scientific">Galerina marginata (strain CBS 339.88)</name>
    <dbReference type="NCBI Taxonomy" id="685588"/>
    <lineage>
        <taxon>Eukaryota</taxon>
        <taxon>Fungi</taxon>
        <taxon>Dikarya</taxon>
        <taxon>Basidiomycota</taxon>
        <taxon>Agaricomycotina</taxon>
        <taxon>Agaricomycetes</taxon>
        <taxon>Agaricomycetidae</taxon>
        <taxon>Agaricales</taxon>
        <taxon>Agaricineae</taxon>
        <taxon>Strophariaceae</taxon>
        <taxon>Galerina</taxon>
    </lineage>
</organism>
<protein>
    <recommendedName>
        <fullName evidence="6">SGTA homodimerisation domain-containing protein</fullName>
    </recommendedName>
</protein>
<evidence type="ECO:0000256" key="1">
    <source>
        <dbReference type="ARBA" id="ARBA00008175"/>
    </source>
</evidence>
<dbReference type="Pfam" id="PF13414">
    <property type="entry name" value="TPR_11"/>
    <property type="match status" value="1"/>
</dbReference>
<evidence type="ECO:0000256" key="3">
    <source>
        <dbReference type="ARBA" id="ARBA00022803"/>
    </source>
</evidence>